<keyword evidence="3" id="KW-0963">Cytoplasm</keyword>
<evidence type="ECO:0000256" key="6">
    <source>
        <dbReference type="ARBA" id="ARBA00022843"/>
    </source>
</evidence>
<dbReference type="eggNOG" id="ENOG502TAM3">
    <property type="taxonomic scope" value="Eukaryota"/>
</dbReference>
<keyword evidence="5" id="KW-0597">Phosphoprotein</keyword>
<dbReference type="STRING" id="1076935.U4LI99"/>
<feature type="domain" description="Zinc-finger" evidence="11">
    <location>
        <begin position="122"/>
        <end position="162"/>
    </location>
</feature>
<evidence type="ECO:0000256" key="1">
    <source>
        <dbReference type="ARBA" id="ARBA00004123"/>
    </source>
</evidence>
<dbReference type="OrthoDB" id="298344at2759"/>
<dbReference type="PANTHER" id="PTHR31169">
    <property type="entry name" value="OS05G0300700 PROTEIN"/>
    <property type="match status" value="1"/>
</dbReference>
<protein>
    <recommendedName>
        <fullName evidence="11">Zinc-finger domain-containing protein</fullName>
    </recommendedName>
</protein>
<evidence type="ECO:0000313" key="12">
    <source>
        <dbReference type="EMBL" id="CCX31814.1"/>
    </source>
</evidence>
<organism evidence="12 13">
    <name type="scientific">Pyronema omphalodes (strain CBS 100304)</name>
    <name type="common">Pyronema confluens</name>
    <dbReference type="NCBI Taxonomy" id="1076935"/>
    <lineage>
        <taxon>Eukaryota</taxon>
        <taxon>Fungi</taxon>
        <taxon>Dikarya</taxon>
        <taxon>Ascomycota</taxon>
        <taxon>Pezizomycotina</taxon>
        <taxon>Pezizomycetes</taxon>
        <taxon>Pezizales</taxon>
        <taxon>Pyronemataceae</taxon>
        <taxon>Pyronema</taxon>
    </lineage>
</organism>
<gene>
    <name evidence="12" type="ORF">PCON_11458</name>
</gene>
<evidence type="ECO:0000256" key="7">
    <source>
        <dbReference type="ARBA" id="ARBA00023015"/>
    </source>
</evidence>
<dbReference type="OMA" id="YDSGHEA"/>
<reference evidence="12 13" key="1">
    <citation type="journal article" date="2013" name="PLoS Genet.">
        <title>The genome and development-dependent transcriptomes of Pyronema confluens: a window into fungal evolution.</title>
        <authorList>
            <person name="Traeger S."/>
            <person name="Altegoer F."/>
            <person name="Freitag M."/>
            <person name="Gabaldon T."/>
            <person name="Kempken F."/>
            <person name="Kumar A."/>
            <person name="Marcet-Houben M."/>
            <person name="Poggeler S."/>
            <person name="Stajich J.E."/>
            <person name="Nowrousian M."/>
        </authorList>
    </citation>
    <scope>NUCLEOTIDE SEQUENCE [LARGE SCALE GENOMIC DNA]</scope>
    <source>
        <strain evidence="13">CBS 100304</strain>
        <tissue evidence="12">Vegetative mycelium</tissue>
    </source>
</reference>
<dbReference type="Proteomes" id="UP000018144">
    <property type="component" value="Unassembled WGS sequence"/>
</dbReference>
<evidence type="ECO:0000256" key="8">
    <source>
        <dbReference type="ARBA" id="ARBA00023163"/>
    </source>
</evidence>
<sequence length="646" mass="73188">MPLPKAILSPTSTNKRKSVVAADIEPAKKTKMSADKSAASPAGTATATTGSSKEAPGKKCHHCHNSNRLMISCTLMRSKAKKRERCAKTFCETCLKKHYNTSIEDIKAPGKADPFKILGHDTEETYTWKCPVCDNKCNCYNHRKKEENKEDQLAKFAQEAGVSVDAVKGMADDKTPRVATQKTEKATPKTKVEKKPKTAEKNKEKIDVKKPSAKKADPKEKIQPPVDGMMTMKLPLASGPPKSVLKKPRDVEEPNFQFIILDQPLEIVFARIRLREFVLRFERKINLIPKYMRIINDPNSHWSDLTYKNLIISLMSIIQSDDNPPVNHHLALEAIKTIRAAPPDDPSIWTITTEFLSADSELEPMKDIESNDAYKLDIVNWLAELTLRTSTLRKQIDDGLATEKKNHQAMIDETKRLKLEWEELRTTLQKERLTIPATGKAEFEARYTAAQQANKSLILAAESREWYANRKLGPRTSHLGTDTMGNNYWLFLQRDKKEEDWGNWIVVEKGNDLPHPLGKVPPPPSMPSDNGMDIDVPEVPQPDDEETIAARVWYCLDTAEDVKRAADWIKCKGDTAIYWQEVLKQSRPMTPVSSVPASPMSPSRKVLDSVRAVKKREEEVTKDHYMPLVDKLKKIAGFMGWWEENR</sequence>
<evidence type="ECO:0000256" key="2">
    <source>
        <dbReference type="ARBA" id="ARBA00004496"/>
    </source>
</evidence>
<evidence type="ECO:0000256" key="4">
    <source>
        <dbReference type="ARBA" id="ARBA00022499"/>
    </source>
</evidence>
<keyword evidence="8" id="KW-0804">Transcription</keyword>
<dbReference type="Pfam" id="PF10497">
    <property type="entry name" value="zf-4CXXC_R1"/>
    <property type="match status" value="1"/>
</dbReference>
<keyword evidence="4" id="KW-1017">Isopeptide bond</keyword>
<keyword evidence="13" id="KW-1185">Reference proteome</keyword>
<name>U4LI99_PYROM</name>
<feature type="region of interest" description="Disordered" evidence="10">
    <location>
        <begin position="171"/>
        <end position="226"/>
    </location>
</feature>
<evidence type="ECO:0000256" key="9">
    <source>
        <dbReference type="ARBA" id="ARBA00023242"/>
    </source>
</evidence>
<dbReference type="EMBL" id="HF935650">
    <property type="protein sequence ID" value="CCX31814.1"/>
    <property type="molecule type" value="Genomic_DNA"/>
</dbReference>
<dbReference type="GO" id="GO:0005634">
    <property type="term" value="C:nucleus"/>
    <property type="evidence" value="ECO:0007669"/>
    <property type="project" value="UniProtKB-SubCell"/>
</dbReference>
<proteinExistence type="predicted"/>
<accession>U4LI99</accession>
<feature type="region of interest" description="Disordered" evidence="10">
    <location>
        <begin position="1"/>
        <end position="60"/>
    </location>
</feature>
<dbReference type="InterPro" id="IPR040221">
    <property type="entry name" value="CDCA7/CDA7L"/>
</dbReference>
<evidence type="ECO:0000259" key="11">
    <source>
        <dbReference type="Pfam" id="PF10497"/>
    </source>
</evidence>
<dbReference type="GO" id="GO:0006355">
    <property type="term" value="P:regulation of DNA-templated transcription"/>
    <property type="evidence" value="ECO:0007669"/>
    <property type="project" value="InterPro"/>
</dbReference>
<keyword evidence="9" id="KW-0539">Nucleus</keyword>
<evidence type="ECO:0000256" key="5">
    <source>
        <dbReference type="ARBA" id="ARBA00022553"/>
    </source>
</evidence>
<keyword evidence="6" id="KW-0832">Ubl conjugation</keyword>
<dbReference type="PANTHER" id="PTHR31169:SF8">
    <property type="entry name" value="ZINC-FINGER DOMAIN OF MONOAMINE-OXIDASE A REPRESSOR R1 PROTEIN"/>
    <property type="match status" value="1"/>
</dbReference>
<comment type="subcellular location">
    <subcellularLocation>
        <location evidence="2">Cytoplasm</location>
    </subcellularLocation>
    <subcellularLocation>
        <location evidence="1">Nucleus</location>
    </subcellularLocation>
</comment>
<feature type="compositionally biased region" description="Basic and acidic residues" evidence="10">
    <location>
        <begin position="25"/>
        <end position="34"/>
    </location>
</feature>
<evidence type="ECO:0000256" key="10">
    <source>
        <dbReference type="SAM" id="MobiDB-lite"/>
    </source>
</evidence>
<evidence type="ECO:0000313" key="13">
    <source>
        <dbReference type="Proteomes" id="UP000018144"/>
    </source>
</evidence>
<keyword evidence="7" id="KW-0805">Transcription regulation</keyword>
<dbReference type="AlphaFoldDB" id="U4LI99"/>
<evidence type="ECO:0000256" key="3">
    <source>
        <dbReference type="ARBA" id="ARBA00022490"/>
    </source>
</evidence>
<feature type="compositionally biased region" description="Basic and acidic residues" evidence="10">
    <location>
        <begin position="171"/>
        <end position="222"/>
    </location>
</feature>
<dbReference type="GO" id="GO:0005737">
    <property type="term" value="C:cytoplasm"/>
    <property type="evidence" value="ECO:0007669"/>
    <property type="project" value="UniProtKB-SubCell"/>
</dbReference>
<dbReference type="InterPro" id="IPR018866">
    <property type="entry name" value="Znf-4CXXC_R1"/>
</dbReference>
<feature type="compositionally biased region" description="Low complexity" evidence="10">
    <location>
        <begin position="37"/>
        <end position="52"/>
    </location>
</feature>